<protein>
    <recommendedName>
        <fullName evidence="3">ArsR family transcriptional regulator</fullName>
    </recommendedName>
</protein>
<dbReference type="AlphaFoldDB" id="M0CMB0"/>
<dbReference type="InterPro" id="IPR036390">
    <property type="entry name" value="WH_DNA-bd_sf"/>
</dbReference>
<dbReference type="eggNOG" id="arCOG03924">
    <property type="taxonomic scope" value="Archaea"/>
</dbReference>
<accession>M0CMB0</accession>
<dbReference type="STRING" id="797114.C475_14578"/>
<sequence length="47" mass="5418">MLVDESGYSRNTVYNRLEVLEAAGHVRVVHESTRLFELVNDPRDDSQ</sequence>
<proteinExistence type="predicted"/>
<comment type="caution">
    <text evidence="1">The sequence shown here is derived from an EMBL/GenBank/DDBJ whole genome shotgun (WGS) entry which is preliminary data.</text>
</comment>
<organism evidence="1 2">
    <name type="scientific">Halosimplex carlsbadense 2-9-1</name>
    <dbReference type="NCBI Taxonomy" id="797114"/>
    <lineage>
        <taxon>Archaea</taxon>
        <taxon>Methanobacteriati</taxon>
        <taxon>Methanobacteriota</taxon>
        <taxon>Stenosarchaea group</taxon>
        <taxon>Halobacteria</taxon>
        <taxon>Halobacteriales</taxon>
        <taxon>Haloarculaceae</taxon>
        <taxon>Halosimplex</taxon>
    </lineage>
</organism>
<keyword evidence="2" id="KW-1185">Reference proteome</keyword>
<evidence type="ECO:0000313" key="1">
    <source>
        <dbReference type="EMBL" id="ELZ23507.1"/>
    </source>
</evidence>
<dbReference type="SUPFAM" id="SSF46785">
    <property type="entry name" value="Winged helix' DNA-binding domain"/>
    <property type="match status" value="1"/>
</dbReference>
<dbReference type="EMBL" id="AOIU01000033">
    <property type="protein sequence ID" value="ELZ23507.1"/>
    <property type="molecule type" value="Genomic_DNA"/>
</dbReference>
<dbReference type="Proteomes" id="UP000011626">
    <property type="component" value="Unassembled WGS sequence"/>
</dbReference>
<reference evidence="1 2" key="1">
    <citation type="journal article" date="2014" name="PLoS Genet.">
        <title>Phylogenetically driven sequencing of extremely halophilic archaea reveals strategies for static and dynamic osmo-response.</title>
        <authorList>
            <person name="Becker E.A."/>
            <person name="Seitzer P.M."/>
            <person name="Tritt A."/>
            <person name="Larsen D."/>
            <person name="Krusor M."/>
            <person name="Yao A.I."/>
            <person name="Wu D."/>
            <person name="Madern D."/>
            <person name="Eisen J.A."/>
            <person name="Darling A.E."/>
            <person name="Facciotti M.T."/>
        </authorList>
    </citation>
    <scope>NUCLEOTIDE SEQUENCE [LARGE SCALE GENOMIC DNA]</scope>
    <source>
        <strain evidence="1 2">2-9-1</strain>
    </source>
</reference>
<gene>
    <name evidence="1" type="ORF">C475_14578</name>
</gene>
<name>M0CMB0_9EURY</name>
<evidence type="ECO:0008006" key="3">
    <source>
        <dbReference type="Google" id="ProtNLM"/>
    </source>
</evidence>
<evidence type="ECO:0000313" key="2">
    <source>
        <dbReference type="Proteomes" id="UP000011626"/>
    </source>
</evidence>